<dbReference type="Proteomes" id="UP000075809">
    <property type="component" value="Unassembled WGS sequence"/>
</dbReference>
<accession>A0A151WTP5</accession>
<evidence type="ECO:0000313" key="2">
    <source>
        <dbReference type="Proteomes" id="UP000075809"/>
    </source>
</evidence>
<gene>
    <name evidence="1" type="ORF">ALC60_09593</name>
</gene>
<protein>
    <submittedName>
        <fullName evidence="1">Uncharacterized protein</fullName>
    </submittedName>
</protein>
<dbReference type="AlphaFoldDB" id="A0A151WTP5"/>
<name>A0A151WTP5_9HYME</name>
<reference evidence="1 2" key="1">
    <citation type="submission" date="2015-09" db="EMBL/GenBank/DDBJ databases">
        <title>Trachymyrmex zeteki WGS genome.</title>
        <authorList>
            <person name="Nygaard S."/>
            <person name="Hu H."/>
            <person name="Boomsma J."/>
            <person name="Zhang G."/>
        </authorList>
    </citation>
    <scope>NUCLEOTIDE SEQUENCE [LARGE SCALE GENOMIC DNA]</scope>
    <source>
        <strain evidence="1">Tzet28-1</strain>
        <tissue evidence="1">Whole body</tissue>
    </source>
</reference>
<feature type="non-terminal residue" evidence="1">
    <location>
        <position position="1"/>
    </location>
</feature>
<evidence type="ECO:0000313" key="1">
    <source>
        <dbReference type="EMBL" id="KYQ51302.1"/>
    </source>
</evidence>
<sequence length="176" mass="20029">EMSGLKRLIYFYDANDISVLKLIRYSYYKANFRTRVIVAKVNNSRNLLLAFDFCIDRSLSLRIHFLLCCVDKEERNMALIISASGSAGLSPKSLCRSKSPCICAKACSPILTEVSNCDESSTVSSPVKVRLKVLHPCRQYHSVTANKRYPALPNFEENRVAEEFHIFQDRMALIQI</sequence>
<keyword evidence="2" id="KW-1185">Reference proteome</keyword>
<dbReference type="EMBL" id="KQ982748">
    <property type="protein sequence ID" value="KYQ51302.1"/>
    <property type="molecule type" value="Genomic_DNA"/>
</dbReference>
<organism evidence="1 2">
    <name type="scientific">Mycetomoellerius zeteki</name>
    <dbReference type="NCBI Taxonomy" id="64791"/>
    <lineage>
        <taxon>Eukaryota</taxon>
        <taxon>Metazoa</taxon>
        <taxon>Ecdysozoa</taxon>
        <taxon>Arthropoda</taxon>
        <taxon>Hexapoda</taxon>
        <taxon>Insecta</taxon>
        <taxon>Pterygota</taxon>
        <taxon>Neoptera</taxon>
        <taxon>Endopterygota</taxon>
        <taxon>Hymenoptera</taxon>
        <taxon>Apocrita</taxon>
        <taxon>Aculeata</taxon>
        <taxon>Formicoidea</taxon>
        <taxon>Formicidae</taxon>
        <taxon>Myrmicinae</taxon>
        <taxon>Mycetomoellerius</taxon>
    </lineage>
</organism>
<proteinExistence type="predicted"/>